<dbReference type="Gene3D" id="1.20.120.450">
    <property type="entry name" value="dinb family like domain"/>
    <property type="match status" value="1"/>
</dbReference>
<accession>A0A4Y3WQH6</accession>
<evidence type="ECO:0000313" key="2">
    <source>
        <dbReference type="Proteomes" id="UP000320338"/>
    </source>
</evidence>
<dbReference type="AlphaFoldDB" id="A0A4Y3WQH6"/>
<dbReference type="InterPro" id="IPR034660">
    <property type="entry name" value="DinB/YfiT-like"/>
</dbReference>
<name>A0A4Y3WQH6_9PSEU</name>
<dbReference type="SUPFAM" id="SSF109854">
    <property type="entry name" value="DinB/YfiT-like putative metalloenzymes"/>
    <property type="match status" value="1"/>
</dbReference>
<gene>
    <name evidence="1" type="ORF">PHY01_34250</name>
</gene>
<reference evidence="1 2" key="1">
    <citation type="submission" date="2019-06" db="EMBL/GenBank/DDBJ databases">
        <title>Whole genome shotgun sequence of Pseudonocardia hydrocarbonoxydans NBRC 14498.</title>
        <authorList>
            <person name="Hosoyama A."/>
            <person name="Uohara A."/>
            <person name="Ohji S."/>
            <person name="Ichikawa N."/>
        </authorList>
    </citation>
    <scope>NUCLEOTIDE SEQUENCE [LARGE SCALE GENOMIC DNA]</scope>
    <source>
        <strain evidence="1 2">NBRC 14498</strain>
    </source>
</reference>
<dbReference type="Proteomes" id="UP000320338">
    <property type="component" value="Unassembled WGS sequence"/>
</dbReference>
<dbReference type="InterPro" id="IPR007061">
    <property type="entry name" value="MST-like"/>
</dbReference>
<protein>
    <recommendedName>
        <fullName evidence="3">Mini-circle protein</fullName>
    </recommendedName>
</protein>
<proteinExistence type="predicted"/>
<evidence type="ECO:0000313" key="1">
    <source>
        <dbReference type="EMBL" id="GEC21142.1"/>
    </source>
</evidence>
<organism evidence="1 2">
    <name type="scientific">Pseudonocardia hydrocarbonoxydans</name>
    <dbReference type="NCBI Taxonomy" id="76726"/>
    <lineage>
        <taxon>Bacteria</taxon>
        <taxon>Bacillati</taxon>
        <taxon>Actinomycetota</taxon>
        <taxon>Actinomycetes</taxon>
        <taxon>Pseudonocardiales</taxon>
        <taxon>Pseudonocardiaceae</taxon>
        <taxon>Pseudonocardia</taxon>
    </lineage>
</organism>
<comment type="caution">
    <text evidence="1">The sequence shown here is derived from an EMBL/GenBank/DDBJ whole genome shotgun (WGS) entry which is preliminary data.</text>
</comment>
<sequence>MPFAADEKTSLYVALDRHRDVVVWKLDGLDDEQLRRRVTPSGMSLLGLLKHLIFVEDGWFCGTFGRPVLAAPFDPADPDADWRPGPHESPAVLLAAYAETRARADAVVDELALDDTGTAWSGETVTLRWVLVHMVEELARHAGHADVMRELIDGATGEHP</sequence>
<keyword evidence="2" id="KW-1185">Reference proteome</keyword>
<dbReference type="EMBL" id="BJNG01000029">
    <property type="protein sequence ID" value="GEC21142.1"/>
    <property type="molecule type" value="Genomic_DNA"/>
</dbReference>
<dbReference type="Pfam" id="PF04978">
    <property type="entry name" value="MST"/>
    <property type="match status" value="1"/>
</dbReference>
<evidence type="ECO:0008006" key="3">
    <source>
        <dbReference type="Google" id="ProtNLM"/>
    </source>
</evidence>